<dbReference type="PRINTS" id="PR00320">
    <property type="entry name" value="GPROTEINBRPT"/>
</dbReference>
<dbReference type="PROSITE" id="PS50082">
    <property type="entry name" value="WD_REPEATS_2"/>
    <property type="match status" value="5"/>
</dbReference>
<proteinExistence type="predicted"/>
<accession>D8M0V1</accession>
<feature type="repeat" description="WD" evidence="5">
    <location>
        <begin position="46"/>
        <end position="79"/>
    </location>
</feature>
<gene>
    <name evidence="6" type="ORF">GSBLH_T00001815001</name>
</gene>
<dbReference type="Proteomes" id="UP000008312">
    <property type="component" value="Unassembled WGS sequence"/>
</dbReference>
<dbReference type="OrthoDB" id="1068471at2759"/>
<evidence type="ECO:0000256" key="1">
    <source>
        <dbReference type="ARBA" id="ARBA00022574"/>
    </source>
</evidence>
<keyword evidence="2" id="KW-0507">mRNA processing</keyword>
<dbReference type="PROSITE" id="PS50294">
    <property type="entry name" value="WD_REPEATS_REGION"/>
    <property type="match status" value="3"/>
</dbReference>
<dbReference type="InterPro" id="IPR015943">
    <property type="entry name" value="WD40/YVTN_repeat-like_dom_sf"/>
</dbReference>
<dbReference type="InParanoid" id="D8M0V1"/>
<evidence type="ECO:0000313" key="7">
    <source>
        <dbReference type="Proteomes" id="UP000008312"/>
    </source>
</evidence>
<keyword evidence="1 5" id="KW-0853">WD repeat</keyword>
<dbReference type="FunCoup" id="D8M0V1">
    <property type="interactions" value="686"/>
</dbReference>
<evidence type="ECO:0000256" key="2">
    <source>
        <dbReference type="ARBA" id="ARBA00022664"/>
    </source>
</evidence>
<evidence type="ECO:0000256" key="3">
    <source>
        <dbReference type="ARBA" id="ARBA00022737"/>
    </source>
</evidence>
<dbReference type="Pfam" id="PF00400">
    <property type="entry name" value="WD40"/>
    <property type="match status" value="6"/>
</dbReference>
<dbReference type="AlphaFoldDB" id="D8M0V1"/>
<dbReference type="Gene3D" id="2.130.10.10">
    <property type="entry name" value="YVTN repeat-like/Quinoprotein amine dehydrogenase"/>
    <property type="match status" value="1"/>
</dbReference>
<reference evidence="6" key="1">
    <citation type="submission" date="2010-02" db="EMBL/GenBank/DDBJ databases">
        <title>Sequencing and annotation of the Blastocystis hominis genome.</title>
        <authorList>
            <person name="Wincker P."/>
        </authorList>
    </citation>
    <scope>NUCLEOTIDE SEQUENCE</scope>
    <source>
        <strain evidence="6">Singapore isolate B</strain>
    </source>
</reference>
<name>D8M0V1_BLAHO</name>
<evidence type="ECO:0000256" key="5">
    <source>
        <dbReference type="PROSITE-ProRule" id="PRU00221"/>
    </source>
</evidence>
<keyword evidence="3" id="KW-0677">Repeat</keyword>
<dbReference type="GO" id="GO:0006397">
    <property type="term" value="P:mRNA processing"/>
    <property type="evidence" value="ECO:0007669"/>
    <property type="project" value="UniProtKB-KW"/>
</dbReference>
<feature type="repeat" description="WD" evidence="5">
    <location>
        <begin position="131"/>
        <end position="173"/>
    </location>
</feature>
<dbReference type="CDD" id="cd00200">
    <property type="entry name" value="WD40"/>
    <property type="match status" value="1"/>
</dbReference>
<dbReference type="InterPro" id="IPR019775">
    <property type="entry name" value="WD40_repeat_CS"/>
</dbReference>
<dbReference type="InterPro" id="IPR020472">
    <property type="entry name" value="WD40_PAC1"/>
</dbReference>
<dbReference type="InterPro" id="IPR052234">
    <property type="entry name" value="U5_snRNP_Component"/>
</dbReference>
<dbReference type="GO" id="GO:0008380">
    <property type="term" value="P:RNA splicing"/>
    <property type="evidence" value="ECO:0007669"/>
    <property type="project" value="UniProtKB-KW"/>
</dbReference>
<dbReference type="PROSITE" id="PS00678">
    <property type="entry name" value="WD_REPEATS_1"/>
    <property type="match status" value="1"/>
</dbReference>
<sequence>MSGTPGNGTSTDIVIADMEKNMAVVVKEDFDEPPRTSNLKAPNLELVGHKDAVYTVRFSPDGQHLATAGMDKNIFLWDVYGECQNYALLQGHKNAVLEVSWNFDGTELYSVGADKMVCVWDAAYGQLKRKLKGHTSFVNGVDGSKQDDHLLISCSDDGTCKLWDAREREAVKTIAHDFQVTSCCFNEDSTQIITGGLDGIIRIFEANTFTPSIVLPQLSEMITGIRLAPDGGYLMSHSLDACLRVWDINAYFEGSNRCLKLMRGHTQGNSGNLLRCAWSPDLAMATCGSGDGFVYVYDTTTLGIKYRLPGHRSVVNDVDFHPIEPIICSVSSDHSVLLGEILP</sequence>
<dbReference type="SMART" id="SM00320">
    <property type="entry name" value="WD40"/>
    <property type="match status" value="7"/>
</dbReference>
<dbReference type="InterPro" id="IPR036322">
    <property type="entry name" value="WD40_repeat_dom_sf"/>
</dbReference>
<feature type="repeat" description="WD" evidence="5">
    <location>
        <begin position="215"/>
        <end position="249"/>
    </location>
</feature>
<evidence type="ECO:0000313" key="6">
    <source>
        <dbReference type="EMBL" id="CBK21690.2"/>
    </source>
</evidence>
<protein>
    <submittedName>
        <fullName evidence="6">Uncharacterized protein</fullName>
    </submittedName>
</protein>
<dbReference type="RefSeq" id="XP_012895738.1">
    <property type="nucleotide sequence ID" value="XM_013040284.1"/>
</dbReference>
<feature type="repeat" description="WD" evidence="5">
    <location>
        <begin position="89"/>
        <end position="130"/>
    </location>
</feature>
<dbReference type="PANTHER" id="PTHR44006">
    <property type="entry name" value="U5 SMALL NUCLEAR RIBONUCLEOPROTEIN 40 KDA PROTEIN"/>
    <property type="match status" value="1"/>
</dbReference>
<evidence type="ECO:0000256" key="4">
    <source>
        <dbReference type="ARBA" id="ARBA00023187"/>
    </source>
</evidence>
<organism evidence="6">
    <name type="scientific">Blastocystis hominis</name>
    <dbReference type="NCBI Taxonomy" id="12968"/>
    <lineage>
        <taxon>Eukaryota</taxon>
        <taxon>Sar</taxon>
        <taxon>Stramenopiles</taxon>
        <taxon>Bigyra</taxon>
        <taxon>Opalozoa</taxon>
        <taxon>Opalinata</taxon>
        <taxon>Blastocystidae</taxon>
        <taxon>Blastocystis</taxon>
    </lineage>
</organism>
<dbReference type="OMA" id="IWDIRPY"/>
<keyword evidence="7" id="KW-1185">Reference proteome</keyword>
<dbReference type="PANTHER" id="PTHR44006:SF1">
    <property type="entry name" value="U5 SMALL NUCLEAR RIBONUCLEOPROTEIN 40 KDA PROTEIN"/>
    <property type="match status" value="1"/>
</dbReference>
<dbReference type="InterPro" id="IPR001680">
    <property type="entry name" value="WD40_rpt"/>
</dbReference>
<dbReference type="GO" id="GO:0071013">
    <property type="term" value="C:catalytic step 2 spliceosome"/>
    <property type="evidence" value="ECO:0007669"/>
    <property type="project" value="TreeGrafter"/>
</dbReference>
<dbReference type="EMBL" id="FN668644">
    <property type="protein sequence ID" value="CBK21690.2"/>
    <property type="molecule type" value="Genomic_DNA"/>
</dbReference>
<dbReference type="GeneID" id="24919041"/>
<keyword evidence="4" id="KW-0508">mRNA splicing</keyword>
<dbReference type="GO" id="GO:0003723">
    <property type="term" value="F:RNA binding"/>
    <property type="evidence" value="ECO:0007669"/>
    <property type="project" value="TreeGrafter"/>
</dbReference>
<feature type="repeat" description="WD" evidence="5">
    <location>
        <begin position="173"/>
        <end position="208"/>
    </location>
</feature>
<dbReference type="SUPFAM" id="SSF50978">
    <property type="entry name" value="WD40 repeat-like"/>
    <property type="match status" value="1"/>
</dbReference>